<dbReference type="SUPFAM" id="SSF49785">
    <property type="entry name" value="Galactose-binding domain-like"/>
    <property type="match status" value="1"/>
</dbReference>
<feature type="domain" description="Xaa-Pro dipeptidyl-peptidase C-terminal" evidence="3">
    <location>
        <begin position="324"/>
        <end position="573"/>
    </location>
</feature>
<evidence type="ECO:0000256" key="2">
    <source>
        <dbReference type="SAM" id="SignalP"/>
    </source>
</evidence>
<dbReference type="RefSeq" id="WP_089371692.1">
    <property type="nucleotide sequence ID" value="NZ_BMEP01000001.1"/>
</dbReference>
<dbReference type="Proteomes" id="UP000198379">
    <property type="component" value="Unassembled WGS sequence"/>
</dbReference>
<dbReference type="AlphaFoldDB" id="A0A238ZNU5"/>
<dbReference type="InterPro" id="IPR000383">
    <property type="entry name" value="Xaa-Pro-like_dom"/>
</dbReference>
<keyword evidence="5" id="KW-1185">Reference proteome</keyword>
<dbReference type="GO" id="GO:0008239">
    <property type="term" value="F:dipeptidyl-peptidase activity"/>
    <property type="evidence" value="ECO:0007669"/>
    <property type="project" value="InterPro"/>
</dbReference>
<dbReference type="InterPro" id="IPR029058">
    <property type="entry name" value="AB_hydrolase_fold"/>
</dbReference>
<dbReference type="InterPro" id="IPR005674">
    <property type="entry name" value="CocE/Ser_esterase"/>
</dbReference>
<keyword evidence="1" id="KW-0378">Hydrolase</keyword>
<sequence length="580" mass="66052">MKQFLIVSILLIFSNISVNAQEIDIQLYQKVPMRDGIELSANIYLPDGDKTSYPVILIYTPYVNDEAVERGMYFAKEGYVFITLDLRGRGNSEGIYRPFEKDGIDGYDAIQWISKQPWCNGNIGMMGGSYRGMVQWMTLKNKPKALKTIVPTASVGPGIDFPKAGGIFSNYSLQWLNFTGGNSRNDKLFGNGSFWYNKASKKYKEFIPFKDWDTLAFNERNPVFQTWISHPDFDSYWQNFYPTSQDYQAFDIPILTITGYFDADQPGAMTYYEQHMKYGNSNGKSNHYIILGPWSHGGTRNPETKLGGLTFGDNSKLDMKKLHLDWFNWTLKNEEKPEFLQDRVSYYMMDQNEWNYTNALENISNNTLTYYLSSPQSDAKLLINPGRLSTQKPSITDVDSFTNDPLDTEEYPSYEGEDYYMAPIPMEEKGSILYVSDALTEATAIAGRFEVGLQLSMNVPDADMQVALYTVNQVGETKYIGADMIRLRYREGLSQPKPVQPGEPFFCTFDTPYITALTAEKGSRFILTIAGINSMYLQKNYSSGKEVSSETKEDAKKAIINVHHSQEKPSYIKIPVDSKK</sequence>
<reference evidence="4 5" key="1">
    <citation type="submission" date="2017-06" db="EMBL/GenBank/DDBJ databases">
        <authorList>
            <person name="Kim H.J."/>
            <person name="Triplett B.A."/>
        </authorList>
    </citation>
    <scope>NUCLEOTIDE SEQUENCE [LARGE SCALE GENOMIC DNA]</scope>
    <source>
        <strain evidence="4 5">DSM 25597</strain>
    </source>
</reference>
<dbReference type="NCBIfam" id="TIGR00976">
    <property type="entry name" value="CocE_NonD"/>
    <property type="match status" value="1"/>
</dbReference>
<accession>A0A238ZNU5</accession>
<evidence type="ECO:0000256" key="1">
    <source>
        <dbReference type="ARBA" id="ARBA00022801"/>
    </source>
</evidence>
<feature type="signal peptide" evidence="2">
    <location>
        <begin position="1"/>
        <end position="20"/>
    </location>
</feature>
<dbReference type="SMART" id="SM00939">
    <property type="entry name" value="PepX_C"/>
    <property type="match status" value="1"/>
</dbReference>
<evidence type="ECO:0000313" key="4">
    <source>
        <dbReference type="EMBL" id="SNR84731.1"/>
    </source>
</evidence>
<dbReference type="EMBL" id="FZNY01000003">
    <property type="protein sequence ID" value="SNR84731.1"/>
    <property type="molecule type" value="Genomic_DNA"/>
</dbReference>
<dbReference type="SUPFAM" id="SSF53474">
    <property type="entry name" value="alpha/beta-Hydrolases"/>
    <property type="match status" value="1"/>
</dbReference>
<evidence type="ECO:0000259" key="3">
    <source>
        <dbReference type="SMART" id="SM00939"/>
    </source>
</evidence>
<dbReference type="InterPro" id="IPR013736">
    <property type="entry name" value="Xaa-Pro_dipept_C"/>
</dbReference>
<dbReference type="OrthoDB" id="319764at2"/>
<dbReference type="Gene3D" id="1.10.3020.10">
    <property type="entry name" value="alpha-amino acid ester hydrolase ( Helical cap domain)"/>
    <property type="match status" value="1"/>
</dbReference>
<dbReference type="Pfam" id="PF02129">
    <property type="entry name" value="Peptidase_S15"/>
    <property type="match status" value="1"/>
</dbReference>
<dbReference type="Gene3D" id="3.40.50.1820">
    <property type="entry name" value="alpha/beta hydrolase"/>
    <property type="match status" value="1"/>
</dbReference>
<dbReference type="Pfam" id="PF08530">
    <property type="entry name" value="PepX_C"/>
    <property type="match status" value="1"/>
</dbReference>
<keyword evidence="2" id="KW-0732">Signal</keyword>
<evidence type="ECO:0000313" key="5">
    <source>
        <dbReference type="Proteomes" id="UP000198379"/>
    </source>
</evidence>
<dbReference type="Gene3D" id="2.60.120.260">
    <property type="entry name" value="Galactose-binding domain-like"/>
    <property type="match status" value="1"/>
</dbReference>
<protein>
    <recommendedName>
        <fullName evidence="3">Xaa-Pro dipeptidyl-peptidase C-terminal domain-containing protein</fullName>
    </recommendedName>
</protein>
<feature type="chain" id="PRO_5012398879" description="Xaa-Pro dipeptidyl-peptidase C-terminal domain-containing protein" evidence="2">
    <location>
        <begin position="21"/>
        <end position="580"/>
    </location>
</feature>
<organism evidence="4 5">
    <name type="scientific">Dokdonia pacifica</name>
    <dbReference type="NCBI Taxonomy" id="1627892"/>
    <lineage>
        <taxon>Bacteria</taxon>
        <taxon>Pseudomonadati</taxon>
        <taxon>Bacteroidota</taxon>
        <taxon>Flavobacteriia</taxon>
        <taxon>Flavobacteriales</taxon>
        <taxon>Flavobacteriaceae</taxon>
        <taxon>Dokdonia</taxon>
    </lineage>
</organism>
<dbReference type="InterPro" id="IPR008979">
    <property type="entry name" value="Galactose-bd-like_sf"/>
</dbReference>
<name>A0A238ZNU5_9FLAO</name>
<gene>
    <name evidence="4" type="ORF">SAMN06265376_103374</name>
</gene>
<proteinExistence type="predicted"/>